<name>A0AAE9E5E4_CAEBR</name>
<sequence>MSIVSSESRSVGSSSEHHVMFPMIKNPCFSKKEVSNQVDLNPAPAPDPTVQEALWKAKSAECHACHELVPHKLLYVCRHRRCPGFFEPKLNYDEPSTFYANEKVFCSRCTFIGDHKRHADEMEEAQPIAMKMAYSNEERLIAFEKLAFLDQEDPVDFMVSNEFRVTELPVLAVDKYLLYAEDVIEWKERKQKIDDLKTTVEQCRLDGSNFARECAEKALITYYGLLKTIEDSLKSNESKQAAPPVITTNEEPKTVSPSENHPKNEVDETTVRMLCRNLVLRFDQVRDEMRIEEALQVVSDKLHEASGTVENKLAAARMFREKNNVALYYPKQ</sequence>
<organism evidence="2 3">
    <name type="scientific">Caenorhabditis briggsae</name>
    <dbReference type="NCBI Taxonomy" id="6238"/>
    <lineage>
        <taxon>Eukaryota</taxon>
        <taxon>Metazoa</taxon>
        <taxon>Ecdysozoa</taxon>
        <taxon>Nematoda</taxon>
        <taxon>Chromadorea</taxon>
        <taxon>Rhabditida</taxon>
        <taxon>Rhabditina</taxon>
        <taxon>Rhabditomorpha</taxon>
        <taxon>Rhabditoidea</taxon>
        <taxon>Rhabditidae</taxon>
        <taxon>Peloderinae</taxon>
        <taxon>Caenorhabditis</taxon>
    </lineage>
</organism>
<reference evidence="2 3" key="1">
    <citation type="submission" date="2022-04" db="EMBL/GenBank/DDBJ databases">
        <title>Chromosome-level reference genomes for two strains of Caenorhabditis briggsae: an improved platform for comparative genomics.</title>
        <authorList>
            <person name="Stevens L."/>
            <person name="Andersen E."/>
        </authorList>
    </citation>
    <scope>NUCLEOTIDE SEQUENCE [LARGE SCALE GENOMIC DNA]</scope>
    <source>
        <strain evidence="2">VX34</strain>
        <tissue evidence="2">Whole-organism</tissue>
    </source>
</reference>
<accession>A0AAE9E5E4</accession>
<dbReference type="Proteomes" id="UP000829354">
    <property type="component" value="Chromosome I"/>
</dbReference>
<protein>
    <submittedName>
        <fullName evidence="2">Uncharacterized protein</fullName>
    </submittedName>
</protein>
<dbReference type="EMBL" id="CP092620">
    <property type="protein sequence ID" value="UMM14084.1"/>
    <property type="molecule type" value="Genomic_DNA"/>
</dbReference>
<gene>
    <name evidence="2" type="ORF">L5515_002044</name>
</gene>
<evidence type="ECO:0000313" key="3">
    <source>
        <dbReference type="Proteomes" id="UP000829354"/>
    </source>
</evidence>
<proteinExistence type="predicted"/>
<keyword evidence="3" id="KW-1185">Reference proteome</keyword>
<evidence type="ECO:0000256" key="1">
    <source>
        <dbReference type="SAM" id="MobiDB-lite"/>
    </source>
</evidence>
<dbReference type="AlphaFoldDB" id="A0AAE9E5E4"/>
<evidence type="ECO:0000313" key="2">
    <source>
        <dbReference type="EMBL" id="UMM14084.1"/>
    </source>
</evidence>
<feature type="region of interest" description="Disordered" evidence="1">
    <location>
        <begin position="237"/>
        <end position="266"/>
    </location>
</feature>